<evidence type="ECO:0000313" key="4">
    <source>
        <dbReference type="EMBL" id="KAK3866934.1"/>
    </source>
</evidence>
<dbReference type="GO" id="GO:0003735">
    <property type="term" value="F:structural constituent of ribosome"/>
    <property type="evidence" value="ECO:0007669"/>
    <property type="project" value="InterPro"/>
</dbReference>
<dbReference type="GO" id="GO:0017148">
    <property type="term" value="P:negative regulation of translation"/>
    <property type="evidence" value="ECO:0007669"/>
    <property type="project" value="TreeGrafter"/>
</dbReference>
<dbReference type="SUPFAM" id="SSF52161">
    <property type="entry name" value="Ribosomal protein L13"/>
    <property type="match status" value="1"/>
</dbReference>
<comment type="similarity">
    <text evidence="1">Belongs to the universal ribosomal protein uL13 family.</text>
</comment>
<keyword evidence="2" id="KW-0689">Ribosomal protein</keyword>
<reference evidence="4" key="1">
    <citation type="submission" date="2023-10" db="EMBL/GenBank/DDBJ databases">
        <title>Genome assemblies of two species of porcelain crab, Petrolisthes cinctipes and Petrolisthes manimaculis (Anomura: Porcellanidae).</title>
        <authorList>
            <person name="Angst P."/>
        </authorList>
    </citation>
    <scope>NUCLEOTIDE SEQUENCE</scope>
    <source>
        <strain evidence="4">PB745_01</strain>
        <tissue evidence="4">Gill</tissue>
    </source>
</reference>
<accession>A0AAE1K8G1</accession>
<gene>
    <name evidence="4" type="ORF">Pcinc_027564</name>
</gene>
<dbReference type="FunFam" id="3.90.1180.10:FF:000005">
    <property type="entry name" value="39S ribosomal protein L13, mitochondrial"/>
    <property type="match status" value="1"/>
</dbReference>
<dbReference type="HAMAP" id="MF_01366">
    <property type="entry name" value="Ribosomal_uL13"/>
    <property type="match status" value="1"/>
</dbReference>
<evidence type="ECO:0008006" key="6">
    <source>
        <dbReference type="Google" id="ProtNLM"/>
    </source>
</evidence>
<dbReference type="GO" id="GO:0005762">
    <property type="term" value="C:mitochondrial large ribosomal subunit"/>
    <property type="evidence" value="ECO:0007669"/>
    <property type="project" value="TreeGrafter"/>
</dbReference>
<dbReference type="PANTHER" id="PTHR11545">
    <property type="entry name" value="RIBOSOMAL PROTEIN L13"/>
    <property type="match status" value="1"/>
</dbReference>
<dbReference type="InterPro" id="IPR005822">
    <property type="entry name" value="Ribosomal_uL13"/>
</dbReference>
<name>A0AAE1K8G1_PETCI</name>
<dbReference type="PIRSF" id="PIRSF002181">
    <property type="entry name" value="Ribosomal_L13"/>
    <property type="match status" value="1"/>
</dbReference>
<evidence type="ECO:0000256" key="3">
    <source>
        <dbReference type="ARBA" id="ARBA00023274"/>
    </source>
</evidence>
<dbReference type="Proteomes" id="UP001286313">
    <property type="component" value="Unassembled WGS sequence"/>
</dbReference>
<dbReference type="InterPro" id="IPR036899">
    <property type="entry name" value="Ribosomal_uL13_sf"/>
</dbReference>
<evidence type="ECO:0000256" key="1">
    <source>
        <dbReference type="ARBA" id="ARBA00006227"/>
    </source>
</evidence>
<sequence length="185" mass="21524">MSAVGRVQQWATFGRMWYLFDAKWQNPFHSADKIKDILTGTHKPIYHDLNDCGDHVVVINSSDIALPGVEWEKRVYFHHTGYAKGASWTLAWELHHKDPTMILRKTVYSKLGKNLLRRGRMEKLHIFPDDKIPDSILENVSAQLRQMRPIPKRLDHYTREEVEKFPKVVPAQINLHLIGVPHTSI</sequence>
<dbReference type="EMBL" id="JAWQEG010003310">
    <property type="protein sequence ID" value="KAK3866934.1"/>
    <property type="molecule type" value="Genomic_DNA"/>
</dbReference>
<keyword evidence="3" id="KW-0687">Ribonucleoprotein</keyword>
<evidence type="ECO:0000256" key="2">
    <source>
        <dbReference type="ARBA" id="ARBA00022980"/>
    </source>
</evidence>
<dbReference type="Gene3D" id="3.90.1180.10">
    <property type="entry name" value="Ribosomal protein L13"/>
    <property type="match status" value="1"/>
</dbReference>
<keyword evidence="5" id="KW-1185">Reference proteome</keyword>
<proteinExistence type="inferred from homology"/>
<comment type="caution">
    <text evidence="4">The sequence shown here is derived from an EMBL/GenBank/DDBJ whole genome shotgun (WGS) entry which is preliminary data.</text>
</comment>
<dbReference type="Pfam" id="PF00572">
    <property type="entry name" value="Ribosomal_L13"/>
    <property type="match status" value="1"/>
</dbReference>
<dbReference type="CDD" id="cd00392">
    <property type="entry name" value="Ribosomal_L13"/>
    <property type="match status" value="1"/>
</dbReference>
<dbReference type="GO" id="GO:0006412">
    <property type="term" value="P:translation"/>
    <property type="evidence" value="ECO:0007669"/>
    <property type="project" value="InterPro"/>
</dbReference>
<dbReference type="AlphaFoldDB" id="A0AAE1K8G1"/>
<protein>
    <recommendedName>
        <fullName evidence="6">39S ribosomal protein L13, mitochondrial</fullName>
    </recommendedName>
</protein>
<dbReference type="PANTHER" id="PTHR11545:SF2">
    <property type="entry name" value="LARGE RIBOSOMAL SUBUNIT PROTEIN UL13M"/>
    <property type="match status" value="1"/>
</dbReference>
<dbReference type="GO" id="GO:0003729">
    <property type="term" value="F:mRNA binding"/>
    <property type="evidence" value="ECO:0007669"/>
    <property type="project" value="TreeGrafter"/>
</dbReference>
<dbReference type="InterPro" id="IPR005823">
    <property type="entry name" value="Ribosomal_uL13_bac-type"/>
</dbReference>
<organism evidence="4 5">
    <name type="scientific">Petrolisthes cinctipes</name>
    <name type="common">Flat porcelain crab</name>
    <dbReference type="NCBI Taxonomy" id="88211"/>
    <lineage>
        <taxon>Eukaryota</taxon>
        <taxon>Metazoa</taxon>
        <taxon>Ecdysozoa</taxon>
        <taxon>Arthropoda</taxon>
        <taxon>Crustacea</taxon>
        <taxon>Multicrustacea</taxon>
        <taxon>Malacostraca</taxon>
        <taxon>Eumalacostraca</taxon>
        <taxon>Eucarida</taxon>
        <taxon>Decapoda</taxon>
        <taxon>Pleocyemata</taxon>
        <taxon>Anomura</taxon>
        <taxon>Galatheoidea</taxon>
        <taxon>Porcellanidae</taxon>
        <taxon>Petrolisthes</taxon>
    </lineage>
</organism>
<evidence type="ECO:0000313" key="5">
    <source>
        <dbReference type="Proteomes" id="UP001286313"/>
    </source>
</evidence>